<comment type="subcellular location">
    <subcellularLocation>
        <location evidence="1">Membrane</location>
        <topology evidence="1">Single-pass type I membrane protein</topology>
    </subcellularLocation>
</comment>
<reference evidence="9 10" key="1">
    <citation type="submission" date="2013-02" db="EMBL/GenBank/DDBJ databases">
        <title>Draft genome sequence of Amycolatopsis vancoresmycina strain DSM 44592T.</title>
        <authorList>
            <person name="Kumar S."/>
            <person name="Kaur N."/>
            <person name="Kaur C."/>
            <person name="Raghava G.P.S."/>
            <person name="Mayilraj S."/>
        </authorList>
    </citation>
    <scope>NUCLEOTIDE SEQUENCE [LARGE SCALE GENOMIC DNA]</scope>
    <source>
        <strain evidence="9 10">DSM 44592</strain>
    </source>
</reference>
<evidence type="ECO:0000256" key="5">
    <source>
        <dbReference type="ARBA" id="ARBA00023136"/>
    </source>
</evidence>
<dbReference type="InterPro" id="IPR039465">
    <property type="entry name" value="IL-17_rcpt-like"/>
</dbReference>
<keyword evidence="3" id="KW-0732">Signal</keyword>
<accession>R1HYH0</accession>
<dbReference type="Pfam" id="PF08357">
    <property type="entry name" value="SEFIR"/>
    <property type="match status" value="1"/>
</dbReference>
<keyword evidence="10" id="KW-1185">Reference proteome</keyword>
<organism evidence="9 10">
    <name type="scientific">Amycolatopsis vancoresmycina DSM 44592</name>
    <dbReference type="NCBI Taxonomy" id="1292037"/>
    <lineage>
        <taxon>Bacteria</taxon>
        <taxon>Bacillati</taxon>
        <taxon>Actinomycetota</taxon>
        <taxon>Actinomycetes</taxon>
        <taxon>Pseudonocardiales</taxon>
        <taxon>Pseudonocardiaceae</taxon>
        <taxon>Amycolatopsis</taxon>
    </lineage>
</organism>
<dbReference type="Gene3D" id="3.40.50.11530">
    <property type="match status" value="1"/>
</dbReference>
<feature type="domain" description="SEFIR" evidence="8">
    <location>
        <begin position="6"/>
        <end position="148"/>
    </location>
</feature>
<dbReference type="EMBL" id="AOUO01000415">
    <property type="protein sequence ID" value="EOD65366.1"/>
    <property type="molecule type" value="Genomic_DNA"/>
</dbReference>
<evidence type="ECO:0000256" key="6">
    <source>
        <dbReference type="ARBA" id="ARBA00023170"/>
    </source>
</evidence>
<keyword evidence="7" id="KW-0325">Glycoprotein</keyword>
<evidence type="ECO:0000256" key="2">
    <source>
        <dbReference type="ARBA" id="ARBA00022692"/>
    </source>
</evidence>
<dbReference type="SUPFAM" id="SSF52200">
    <property type="entry name" value="Toll/Interleukin receptor TIR domain"/>
    <property type="match status" value="1"/>
</dbReference>
<evidence type="ECO:0000256" key="4">
    <source>
        <dbReference type="ARBA" id="ARBA00022989"/>
    </source>
</evidence>
<proteinExistence type="predicted"/>
<evidence type="ECO:0000256" key="7">
    <source>
        <dbReference type="ARBA" id="ARBA00023180"/>
    </source>
</evidence>
<dbReference type="GO" id="GO:0030368">
    <property type="term" value="F:interleukin-17 receptor activity"/>
    <property type="evidence" value="ECO:0007669"/>
    <property type="project" value="InterPro"/>
</dbReference>
<keyword evidence="6" id="KW-0675">Receptor</keyword>
<name>R1HYH0_9PSEU</name>
<dbReference type="AlphaFoldDB" id="R1HYH0"/>
<dbReference type="PANTHER" id="PTHR15583">
    <property type="entry name" value="INTERLEUKIN-17 RECEPTOR"/>
    <property type="match status" value="1"/>
</dbReference>
<sequence length="330" mass="36445">MSIGEHPRVFISYAHDSAGHQDLVRQFATFLQAQLGVEVFFDQWVDGHRLDWSLWASQHLTKADFVLAIASPAYKRRAEGDEVPDVGRGSQFEAAMIRDNLTRDLPRGTRRILPVVLPGRSVDEIPSFLNAHSTTRYEIAEFTLEGTASLLAAFTGVPRFAPPRIGEWVGARQASRPAPGARLLTTVLQPVASTSDIRFAGAEIDGMHRGTSIVYRPQLFANDPRGVVEFNLGRRYRRFESVAGVLDDADEADQVGYFQVFLDNVPQGQFEARLGKPAWIQCDVVNVLRMKLVAWRPGMTLHPLAAGAAMAVGRSNQLPSLGWGDPTLVE</sequence>
<dbReference type="InterPro" id="IPR035897">
    <property type="entry name" value="Toll_tir_struct_dom_sf"/>
</dbReference>
<evidence type="ECO:0000259" key="8">
    <source>
        <dbReference type="PROSITE" id="PS51534"/>
    </source>
</evidence>
<dbReference type="OrthoDB" id="3365840at2"/>
<dbReference type="InterPro" id="IPR013568">
    <property type="entry name" value="SEFIR_dom"/>
</dbReference>
<dbReference type="PROSITE" id="PS51534">
    <property type="entry name" value="SEFIR"/>
    <property type="match status" value="1"/>
</dbReference>
<keyword evidence="4" id="KW-1133">Transmembrane helix</keyword>
<evidence type="ECO:0000313" key="10">
    <source>
        <dbReference type="Proteomes" id="UP000014139"/>
    </source>
</evidence>
<comment type="caution">
    <text evidence="9">The sequence shown here is derived from an EMBL/GenBank/DDBJ whole genome shotgun (WGS) entry which is preliminary data.</text>
</comment>
<keyword evidence="2" id="KW-0812">Transmembrane</keyword>
<gene>
    <name evidence="9" type="ORF">H480_27052</name>
</gene>
<dbReference type="RefSeq" id="WP_003100488.1">
    <property type="nucleotide sequence ID" value="NZ_AOUO01000415.1"/>
</dbReference>
<evidence type="ECO:0000256" key="3">
    <source>
        <dbReference type="ARBA" id="ARBA00022729"/>
    </source>
</evidence>
<dbReference type="PANTHER" id="PTHR15583:SF7">
    <property type="entry name" value="INTERLEUKIN CYTOKINE RECEPTOR-RELATED PROTEIN 2"/>
    <property type="match status" value="1"/>
</dbReference>
<dbReference type="GO" id="GO:0016020">
    <property type="term" value="C:membrane"/>
    <property type="evidence" value="ECO:0007669"/>
    <property type="project" value="UniProtKB-SubCell"/>
</dbReference>
<evidence type="ECO:0000256" key="1">
    <source>
        <dbReference type="ARBA" id="ARBA00004479"/>
    </source>
</evidence>
<dbReference type="Proteomes" id="UP000014139">
    <property type="component" value="Unassembled WGS sequence"/>
</dbReference>
<dbReference type="eggNOG" id="COG5635">
    <property type="taxonomic scope" value="Bacteria"/>
</dbReference>
<protein>
    <submittedName>
        <fullName evidence="9">SEFIR domain-containing protein</fullName>
    </submittedName>
</protein>
<dbReference type="PATRIC" id="fig|1292037.4.peg.5106"/>
<keyword evidence="5" id="KW-0472">Membrane</keyword>
<evidence type="ECO:0000313" key="9">
    <source>
        <dbReference type="EMBL" id="EOD65366.1"/>
    </source>
</evidence>